<dbReference type="Gene3D" id="3.40.50.720">
    <property type="entry name" value="NAD(P)-binding Rossmann-like Domain"/>
    <property type="match status" value="2"/>
</dbReference>
<proteinExistence type="inferred from homology"/>
<sequence>MPRVQVKNADAKAFPREFALLHQLGGSDSIESEKLVEAFAIYGDAAAVKSLVEGSDAVEFDAFAKAFAKPSQSALVEGAEGNCLGWAARDSSGTLAPYKFSRRELQPNDVVIKITHAGMCHSDLHTIKGDWGPAKYPVVPGHEIVGIVTEVGSGVSKFKLGDRAGVGVFVDSCRSCAQCGKGEQIFCPKLVYTYNATHYDGLPAQGGYSTHVVIADDHAYTIPANLDLAGVAPLLCAGITTYAPYKDHGLDKPGLKIGVVGLGGLGHMAVKFGVAFGCEVYVISRSKAKEAEAIAMGAKAIIPSGDADALKAAAGTLDGIIDTVSAKHDITALTLGLQSAAAAAAAAAAAFVLAGTLDGIIDTVSAKHDITALTSLLLLLLLPVHLAGTLDGIIDTVSAKHDITALTSLLAPRGRLVMVGLPPQQPTLNHFDMILRNLTVSGSVIGNLAMTQEMLDFCGAHGITADVEVIDIDYVNEAMVRMEAGDVKFRFVIDINKSLIL</sequence>
<evidence type="ECO:0000256" key="2">
    <source>
        <dbReference type="ARBA" id="ARBA00022723"/>
    </source>
</evidence>
<dbReference type="EMBL" id="CP126212">
    <property type="protein sequence ID" value="WIA14602.1"/>
    <property type="molecule type" value="Genomic_DNA"/>
</dbReference>
<dbReference type="Gene3D" id="3.90.180.10">
    <property type="entry name" value="Medium-chain alcohol dehydrogenases, catalytic domain"/>
    <property type="match status" value="1"/>
</dbReference>
<dbReference type="Pfam" id="PF00107">
    <property type="entry name" value="ADH_zinc_N"/>
    <property type="match status" value="2"/>
</dbReference>
<dbReference type="Proteomes" id="UP001244341">
    <property type="component" value="Chromosome 5b"/>
</dbReference>
<gene>
    <name evidence="7" type="ORF">OEZ85_003113</name>
</gene>
<evidence type="ECO:0000256" key="3">
    <source>
        <dbReference type="ARBA" id="ARBA00022833"/>
    </source>
</evidence>
<dbReference type="Pfam" id="PF08240">
    <property type="entry name" value="ADH_N"/>
    <property type="match status" value="1"/>
</dbReference>
<keyword evidence="2 5" id="KW-0479">Metal-binding</keyword>
<organism evidence="7 8">
    <name type="scientific">Tetradesmus obliquus</name>
    <name type="common">Green alga</name>
    <name type="synonym">Acutodesmus obliquus</name>
    <dbReference type="NCBI Taxonomy" id="3088"/>
    <lineage>
        <taxon>Eukaryota</taxon>
        <taxon>Viridiplantae</taxon>
        <taxon>Chlorophyta</taxon>
        <taxon>core chlorophytes</taxon>
        <taxon>Chlorophyceae</taxon>
        <taxon>CS clade</taxon>
        <taxon>Sphaeropleales</taxon>
        <taxon>Scenedesmaceae</taxon>
        <taxon>Tetradesmus</taxon>
    </lineage>
</organism>
<keyword evidence="8" id="KW-1185">Reference proteome</keyword>
<dbReference type="InterPro" id="IPR036291">
    <property type="entry name" value="NAD(P)-bd_dom_sf"/>
</dbReference>
<dbReference type="InterPro" id="IPR013149">
    <property type="entry name" value="ADH-like_C"/>
</dbReference>
<dbReference type="SUPFAM" id="SSF50129">
    <property type="entry name" value="GroES-like"/>
    <property type="match status" value="1"/>
</dbReference>
<evidence type="ECO:0000256" key="1">
    <source>
        <dbReference type="ARBA" id="ARBA00001947"/>
    </source>
</evidence>
<keyword evidence="3 5" id="KW-0862">Zinc</keyword>
<protein>
    <recommendedName>
        <fullName evidence="6">Enoyl reductase (ER) domain-containing protein</fullName>
    </recommendedName>
</protein>
<evidence type="ECO:0000313" key="7">
    <source>
        <dbReference type="EMBL" id="WIA14602.1"/>
    </source>
</evidence>
<dbReference type="InterPro" id="IPR011032">
    <property type="entry name" value="GroES-like_sf"/>
</dbReference>
<evidence type="ECO:0000256" key="4">
    <source>
        <dbReference type="ARBA" id="ARBA00023002"/>
    </source>
</evidence>
<dbReference type="CDD" id="cd05283">
    <property type="entry name" value="CAD1"/>
    <property type="match status" value="1"/>
</dbReference>
<dbReference type="SMART" id="SM00829">
    <property type="entry name" value="PKS_ER"/>
    <property type="match status" value="1"/>
</dbReference>
<comment type="cofactor">
    <cofactor evidence="1 5">
        <name>Zn(2+)</name>
        <dbReference type="ChEBI" id="CHEBI:29105"/>
    </cofactor>
</comment>
<dbReference type="InterPro" id="IPR013154">
    <property type="entry name" value="ADH-like_N"/>
</dbReference>
<evidence type="ECO:0000313" key="8">
    <source>
        <dbReference type="Proteomes" id="UP001244341"/>
    </source>
</evidence>
<dbReference type="PROSITE" id="PS00059">
    <property type="entry name" value="ADH_ZINC"/>
    <property type="match status" value="1"/>
</dbReference>
<feature type="domain" description="Enoyl reductase (ER)" evidence="6">
    <location>
        <begin position="90"/>
        <end position="418"/>
    </location>
</feature>
<dbReference type="InterPro" id="IPR020843">
    <property type="entry name" value="ER"/>
</dbReference>
<dbReference type="InterPro" id="IPR002328">
    <property type="entry name" value="ADH_Zn_CS"/>
</dbReference>
<evidence type="ECO:0000256" key="5">
    <source>
        <dbReference type="RuleBase" id="RU361277"/>
    </source>
</evidence>
<reference evidence="7 8" key="1">
    <citation type="submission" date="2023-05" db="EMBL/GenBank/DDBJ databases">
        <title>A 100% complete, gapless, phased diploid assembly of the Scenedesmus obliquus UTEX 3031 genome.</title>
        <authorList>
            <person name="Biondi T.C."/>
            <person name="Hanschen E.R."/>
            <person name="Kwon T."/>
            <person name="Eng W."/>
            <person name="Kruse C.P.S."/>
            <person name="Koehler S.I."/>
            <person name="Kunde Y."/>
            <person name="Gleasner C.D."/>
            <person name="You Mak K.T."/>
            <person name="Polle J."/>
            <person name="Hovde B.T."/>
            <person name="Starkenburg S.R."/>
        </authorList>
    </citation>
    <scope>NUCLEOTIDE SEQUENCE [LARGE SCALE GENOMIC DNA]</scope>
    <source>
        <strain evidence="7 8">DOE0152z</strain>
    </source>
</reference>
<keyword evidence="4" id="KW-0560">Oxidoreductase</keyword>
<evidence type="ECO:0000259" key="6">
    <source>
        <dbReference type="SMART" id="SM00829"/>
    </source>
</evidence>
<dbReference type="InterPro" id="IPR047109">
    <property type="entry name" value="CAD-like"/>
</dbReference>
<accession>A0ABY8TZL2</accession>
<dbReference type="PANTHER" id="PTHR42683">
    <property type="entry name" value="ALDEHYDE REDUCTASE"/>
    <property type="match status" value="1"/>
</dbReference>
<name>A0ABY8TZL2_TETOB</name>
<dbReference type="SUPFAM" id="SSF51735">
    <property type="entry name" value="NAD(P)-binding Rossmann-fold domains"/>
    <property type="match status" value="1"/>
</dbReference>
<comment type="similarity">
    <text evidence="5">Belongs to the zinc-containing alcohol dehydrogenase family.</text>
</comment>